<feature type="transmembrane region" description="Helical" evidence="1">
    <location>
        <begin position="12"/>
        <end position="31"/>
    </location>
</feature>
<proteinExistence type="predicted"/>
<keyword evidence="1" id="KW-0812">Transmembrane</keyword>
<gene>
    <name evidence="2" type="ORF">N180_02915</name>
</gene>
<evidence type="ECO:0000313" key="3">
    <source>
        <dbReference type="Proteomes" id="UP000028007"/>
    </source>
</evidence>
<reference evidence="2 3" key="1">
    <citation type="journal article" date="1992" name="Int. J. Syst. Bacteriol.">
        <title>Sphingobacterium antarcticus sp. nov. a Psychrotrophic Bacterium from the Soils of Schirmacher Oasis, Antarctica.</title>
        <authorList>
            <person name="Shivaji S."/>
            <person name="Ray M.K."/>
            <person name="Rao N.S."/>
            <person name="Saiserr L."/>
            <person name="Jagannadham M.V."/>
            <person name="Kumar G.S."/>
            <person name="Reddy G."/>
            <person name="Bhargava P.M."/>
        </authorList>
    </citation>
    <scope>NUCLEOTIDE SEQUENCE [LARGE SCALE GENOMIC DNA]</scope>
    <source>
        <strain evidence="2 3">4BY</strain>
    </source>
</reference>
<dbReference type="Proteomes" id="UP000028007">
    <property type="component" value="Unassembled WGS sequence"/>
</dbReference>
<keyword evidence="1" id="KW-1133">Transmembrane helix</keyword>
<name>A0A081PKJ3_9SPHI</name>
<organism evidence="2 3">
    <name type="scientific">Pedobacter antarcticus 4BY</name>
    <dbReference type="NCBI Taxonomy" id="1358423"/>
    <lineage>
        <taxon>Bacteria</taxon>
        <taxon>Pseudomonadati</taxon>
        <taxon>Bacteroidota</taxon>
        <taxon>Sphingobacteriia</taxon>
        <taxon>Sphingobacteriales</taxon>
        <taxon>Sphingobacteriaceae</taxon>
        <taxon>Pedobacter</taxon>
    </lineage>
</organism>
<evidence type="ECO:0000256" key="1">
    <source>
        <dbReference type="SAM" id="Phobius"/>
    </source>
</evidence>
<dbReference type="AlphaFoldDB" id="A0A081PKJ3"/>
<accession>A0A081PKJ3</accession>
<keyword evidence="1" id="KW-0472">Membrane</keyword>
<protein>
    <submittedName>
        <fullName evidence="2">Uncharacterized protein</fullName>
    </submittedName>
</protein>
<dbReference type="EMBL" id="JNFF01000019">
    <property type="protein sequence ID" value="KEQ31216.1"/>
    <property type="molecule type" value="Genomic_DNA"/>
</dbReference>
<keyword evidence="3" id="KW-1185">Reference proteome</keyword>
<sequence>MGDQECLRGLEKLVTICLIVLAVFMISTLWYHKHLNEMEKQQTKEVESFINHSEIPQNYNRLISLL</sequence>
<evidence type="ECO:0000313" key="2">
    <source>
        <dbReference type="EMBL" id="KEQ31216.1"/>
    </source>
</evidence>
<comment type="caution">
    <text evidence="2">The sequence shown here is derived from an EMBL/GenBank/DDBJ whole genome shotgun (WGS) entry which is preliminary data.</text>
</comment>